<evidence type="ECO:0000313" key="3">
    <source>
        <dbReference type="Proteomes" id="UP000662185"/>
    </source>
</evidence>
<dbReference type="PANTHER" id="PTHR10098">
    <property type="entry name" value="RAPSYN-RELATED"/>
    <property type="match status" value="1"/>
</dbReference>
<gene>
    <name evidence="2" type="ORF">H6G06_20440</name>
</gene>
<reference evidence="3" key="1">
    <citation type="journal article" date="2020" name="ISME J.">
        <title>Comparative genomics reveals insights into cyanobacterial evolution and habitat adaptation.</title>
        <authorList>
            <person name="Chen M.Y."/>
            <person name="Teng W.K."/>
            <person name="Zhao L."/>
            <person name="Hu C.X."/>
            <person name="Zhou Y.K."/>
            <person name="Han B.P."/>
            <person name="Song L.R."/>
            <person name="Shu W.S."/>
        </authorList>
    </citation>
    <scope>NUCLEOTIDE SEQUENCE [LARGE SCALE GENOMIC DNA]</scope>
    <source>
        <strain evidence="3">FACHB-251</strain>
    </source>
</reference>
<sequence length="852" mass="94753">MIIKNVISKYCCLGLLTLVLIVLQVNWNLPISIQTPVFAAVTTETTSPTSLVQAGKQHYQAEQFTEAIALWQQASEIFGQKGDTVNQAVVLCNLALAYQQLGKLKPAHQFISQSINLLSRGAISPSTLAQALNIQGSLQMSQGEAEEALTTWEKATDNYQKLGDETGVNRSLLNQTQALRVLGLYPRARKILEQVNQNLQSQPDSVLKASSLLNLGDTLRVVGDGEKSQEVLQQSLAIAKKFNSSPEITLAFLSLGNTAFSQQQNQLAYNYYQQAITTSTSPTIKLQAQLNQLHLLLDTKKSTEVKVLIPQIQPQLEKLPPSRTSIYAQVKFAQGLQKAGEKQLAAQILATAIQQAKNIDDNKAESYALGYLGKLYEQNQQWNEAQRLTEQALILAQSSNAAEISYLWQWQLGRIFQAIGNSEKAIDAYNQSVKTLAYIRKDLVAGNNNLLFSFQESIEPIYRELVSLLLQPQKSKNVKDISQTNLLKARDLIESLKVAELDNYFQEDCLSGKISKVEQLDPQAAIIYPIILRDRLEVILSLTNQPIRHYTTNILQSKLENILLQMRSSLRPNLGKQKRLAIAQKLYNLLIRPTEADLAANNTKTLVFVLDGVMKNLPMAALYDGKEYLIEKYSLAQTPGLQLLSPQPIQKQPLKILIGGISEARQGFSPLPGVGLEVKGITSEIPTQILFNQTFTSTDIQNLIRATPFPIVHLATHGQFSSNAQDTFILTWDNRLNVKELGELLQNREQDSNNPIELLVLSACQTAKGDNRAPLGIAGVAVRSGARSTLATLWSVDDASAAEFMVEFYRQLVQFKVTKAEAIRLAQIKLLKQPEYSNPFYWAPFVLLGNWL</sequence>
<dbReference type="AlphaFoldDB" id="A0A927A2W2"/>
<comment type="caution">
    <text evidence="2">The sequence shown here is derived from an EMBL/GenBank/DDBJ whole genome shotgun (WGS) entry which is preliminary data.</text>
</comment>
<dbReference type="SMART" id="SM00028">
    <property type="entry name" value="TPR"/>
    <property type="match status" value="7"/>
</dbReference>
<organism evidence="2 3">
    <name type="scientific">Anabaena sphaerica FACHB-251</name>
    <dbReference type="NCBI Taxonomy" id="2692883"/>
    <lineage>
        <taxon>Bacteria</taxon>
        <taxon>Bacillati</taxon>
        <taxon>Cyanobacteriota</taxon>
        <taxon>Cyanophyceae</taxon>
        <taxon>Nostocales</taxon>
        <taxon>Nostocaceae</taxon>
        <taxon>Anabaena</taxon>
    </lineage>
</organism>
<dbReference type="Proteomes" id="UP000662185">
    <property type="component" value="Unassembled WGS sequence"/>
</dbReference>
<dbReference type="InterPro" id="IPR011990">
    <property type="entry name" value="TPR-like_helical_dom_sf"/>
</dbReference>
<dbReference type="Gene3D" id="1.25.40.10">
    <property type="entry name" value="Tetratricopeptide repeat domain"/>
    <property type="match status" value="3"/>
</dbReference>
<dbReference type="SUPFAM" id="SSF48452">
    <property type="entry name" value="TPR-like"/>
    <property type="match status" value="3"/>
</dbReference>
<feature type="domain" description="CHAT" evidence="1">
    <location>
        <begin position="581"/>
        <end position="850"/>
    </location>
</feature>
<name>A0A927A2W2_9NOST</name>
<dbReference type="EMBL" id="JACJQU010000015">
    <property type="protein sequence ID" value="MBD2295778.1"/>
    <property type="molecule type" value="Genomic_DNA"/>
</dbReference>
<protein>
    <submittedName>
        <fullName evidence="2">CHAT domain-containing protein</fullName>
    </submittedName>
</protein>
<evidence type="ECO:0000313" key="2">
    <source>
        <dbReference type="EMBL" id="MBD2295778.1"/>
    </source>
</evidence>
<dbReference type="Pfam" id="PF12770">
    <property type="entry name" value="CHAT"/>
    <property type="match status" value="1"/>
</dbReference>
<keyword evidence="3" id="KW-1185">Reference proteome</keyword>
<proteinExistence type="predicted"/>
<dbReference type="RefSeq" id="WP_190563455.1">
    <property type="nucleotide sequence ID" value="NZ_JACJQU010000015.1"/>
</dbReference>
<accession>A0A927A2W2</accession>
<dbReference type="InterPro" id="IPR024983">
    <property type="entry name" value="CHAT_dom"/>
</dbReference>
<dbReference type="InterPro" id="IPR019734">
    <property type="entry name" value="TPR_rpt"/>
</dbReference>
<dbReference type="PANTHER" id="PTHR10098:SF108">
    <property type="entry name" value="TETRATRICOPEPTIDE REPEAT PROTEIN 28"/>
    <property type="match status" value="1"/>
</dbReference>
<evidence type="ECO:0000259" key="1">
    <source>
        <dbReference type="Pfam" id="PF12770"/>
    </source>
</evidence>
<dbReference type="Pfam" id="PF13424">
    <property type="entry name" value="TPR_12"/>
    <property type="match status" value="1"/>
</dbReference>